<evidence type="ECO:0000313" key="2">
    <source>
        <dbReference type="Proteomes" id="UP001059844"/>
    </source>
</evidence>
<name>A0ABY5IT78_9FLAO</name>
<keyword evidence="2" id="KW-1185">Reference proteome</keyword>
<dbReference type="EMBL" id="CP101751">
    <property type="protein sequence ID" value="UUC46048.1"/>
    <property type="molecule type" value="Genomic_DNA"/>
</dbReference>
<proteinExistence type="predicted"/>
<dbReference type="RefSeq" id="WP_256551726.1">
    <property type="nucleotide sequence ID" value="NZ_CP101751.1"/>
</dbReference>
<reference evidence="1" key="1">
    <citation type="submission" date="2022-07" db="EMBL/GenBank/DDBJ databases">
        <title>Isolation, identification, and degradation of a PFOSA degrading strain from sewage treatment plant.</title>
        <authorList>
            <person name="Zhang L."/>
            <person name="Huo Y."/>
        </authorList>
    </citation>
    <scope>NUCLEOTIDE SEQUENCE</scope>
    <source>
        <strain evidence="1">C1</strain>
    </source>
</reference>
<sequence>MNYTKYDANKSTDSKLFRFTSSGTIGDVSKMVHYTVTDKTDLYNLAFGDLKYDKENEQYFIDDEIVTGNGDIREVLATVAHTAYDFTQTYPNATIFFRGSDKRRTNLYKRAIHLNLNELSKTFNIFGARMNKNGDILDHPFDYKEDFDGFLIKRK</sequence>
<dbReference type="Pfam" id="PF22028">
    <property type="entry name" value="DUF6934"/>
    <property type="match status" value="1"/>
</dbReference>
<gene>
    <name evidence="1" type="ORF">NOX80_02310</name>
</gene>
<dbReference type="Proteomes" id="UP001059844">
    <property type="component" value="Chromosome"/>
</dbReference>
<accession>A0ABY5IT78</accession>
<organism evidence="1 2">
    <name type="scientific">Flavobacterium cerinum</name>
    <dbReference type="NCBI Taxonomy" id="2502784"/>
    <lineage>
        <taxon>Bacteria</taxon>
        <taxon>Pseudomonadati</taxon>
        <taxon>Bacteroidota</taxon>
        <taxon>Flavobacteriia</taxon>
        <taxon>Flavobacteriales</taxon>
        <taxon>Flavobacteriaceae</taxon>
        <taxon>Flavobacterium</taxon>
    </lineage>
</organism>
<dbReference type="InterPro" id="IPR053865">
    <property type="entry name" value="DUF6934"/>
</dbReference>
<evidence type="ECO:0000313" key="1">
    <source>
        <dbReference type="EMBL" id="UUC46048.1"/>
    </source>
</evidence>
<protein>
    <submittedName>
        <fullName evidence="1">Uncharacterized protein</fullName>
    </submittedName>
</protein>